<keyword evidence="1" id="KW-0472">Membrane</keyword>
<dbReference type="EMBL" id="CP017478">
    <property type="protein sequence ID" value="AOW19232.1"/>
    <property type="molecule type" value="Genomic_DNA"/>
</dbReference>
<evidence type="ECO:0000256" key="1">
    <source>
        <dbReference type="SAM" id="Phobius"/>
    </source>
</evidence>
<protein>
    <recommendedName>
        <fullName evidence="4">DUF4199 domain-containing protein</fullName>
    </recommendedName>
</protein>
<proteinExistence type="predicted"/>
<keyword evidence="1" id="KW-1133">Transmembrane helix</keyword>
<accession>A0A1D8P3S5</accession>
<keyword evidence="3" id="KW-1185">Reference proteome</keyword>
<feature type="transmembrane region" description="Helical" evidence="1">
    <location>
        <begin position="141"/>
        <end position="166"/>
    </location>
</feature>
<dbReference type="Proteomes" id="UP000176050">
    <property type="component" value="Chromosome"/>
</dbReference>
<evidence type="ECO:0000313" key="2">
    <source>
        <dbReference type="EMBL" id="AOW19232.1"/>
    </source>
</evidence>
<feature type="transmembrane region" description="Helical" evidence="1">
    <location>
        <begin position="41"/>
        <end position="59"/>
    </location>
</feature>
<organism evidence="2 3">
    <name type="scientific">Urechidicola croceus</name>
    <dbReference type="NCBI Taxonomy" id="1850246"/>
    <lineage>
        <taxon>Bacteria</taxon>
        <taxon>Pseudomonadati</taxon>
        <taxon>Bacteroidota</taxon>
        <taxon>Flavobacteriia</taxon>
        <taxon>Flavobacteriales</taxon>
        <taxon>Flavobacteriaceae</taxon>
        <taxon>Urechidicola</taxon>
    </lineage>
</organism>
<dbReference type="STRING" id="1850246.LPB138_00375"/>
<gene>
    <name evidence="2" type="ORF">LPB138_00375</name>
</gene>
<evidence type="ECO:0000313" key="3">
    <source>
        <dbReference type="Proteomes" id="UP000176050"/>
    </source>
</evidence>
<name>A0A1D8P3S5_9FLAO</name>
<feature type="transmembrane region" description="Helical" evidence="1">
    <location>
        <begin position="12"/>
        <end position="29"/>
    </location>
</feature>
<evidence type="ECO:0008006" key="4">
    <source>
        <dbReference type="Google" id="ProtNLM"/>
    </source>
</evidence>
<sequence>MENQKTSSKSTILNYGLILGFFSIIVHLIQYSLGKHLEQDWKFSVLSLLVTVVLIYLGTKKFKELNENSLTFGQGLKIGVGIAVISAIVFILYNFIFMNFIEPDIAQQMMDFQEQKWIEAGMADEQIEGAKAMMSKFQSPAITSAIILAVSAFFGFIISLITSLAMKTE</sequence>
<dbReference type="RefSeq" id="WP_070235362.1">
    <property type="nucleotide sequence ID" value="NZ_CP017478.1"/>
</dbReference>
<dbReference type="Pfam" id="PF13858">
    <property type="entry name" value="DUF4199"/>
    <property type="match status" value="1"/>
</dbReference>
<reference evidence="2 3" key="1">
    <citation type="submission" date="2016-10" db="EMBL/GenBank/DDBJ databases">
        <title>Lutibacter sp. LPB0138, isolated from marine gastropod.</title>
        <authorList>
            <person name="Kim E."/>
            <person name="Yi H."/>
        </authorList>
    </citation>
    <scope>NUCLEOTIDE SEQUENCE [LARGE SCALE GENOMIC DNA]</scope>
    <source>
        <strain evidence="2 3">LPB0138</strain>
    </source>
</reference>
<dbReference type="AlphaFoldDB" id="A0A1D8P3S5"/>
<dbReference type="KEGG" id="lul:LPB138_00375"/>
<dbReference type="InterPro" id="IPR025250">
    <property type="entry name" value="DUF4199"/>
</dbReference>
<feature type="transmembrane region" description="Helical" evidence="1">
    <location>
        <begin position="80"/>
        <end position="101"/>
    </location>
</feature>
<keyword evidence="1" id="KW-0812">Transmembrane</keyword>
<dbReference type="OrthoDB" id="1122768at2"/>